<accession>W6YEW2</accession>
<dbReference type="eggNOG" id="KOG0519">
    <property type="taxonomic scope" value="Eukaryota"/>
</dbReference>
<dbReference type="InterPro" id="IPR001789">
    <property type="entry name" value="Sig_transdc_resp-reg_receiver"/>
</dbReference>
<dbReference type="SMART" id="SM00387">
    <property type="entry name" value="HATPase_c"/>
    <property type="match status" value="1"/>
</dbReference>
<dbReference type="HOGENOM" id="CLU_000445_82_4_1"/>
<dbReference type="GO" id="GO:0000155">
    <property type="term" value="F:phosphorelay sensor kinase activity"/>
    <property type="evidence" value="ECO:0007669"/>
    <property type="project" value="InterPro"/>
</dbReference>
<dbReference type="Proteomes" id="UP000053841">
    <property type="component" value="Unassembled WGS sequence"/>
</dbReference>
<dbReference type="SUPFAM" id="SSF55781">
    <property type="entry name" value="GAF domain-like"/>
    <property type="match status" value="1"/>
</dbReference>
<evidence type="ECO:0000259" key="5">
    <source>
        <dbReference type="PROSITE" id="PS50110"/>
    </source>
</evidence>
<dbReference type="SUPFAM" id="SSF52172">
    <property type="entry name" value="CheY-like"/>
    <property type="match status" value="1"/>
</dbReference>
<sequence>MTRWYRRILRKRERARAPDTMDSKGQLELPMHTNAAALTLLEALEVDKRPSFVLELPSHLAYDKPLDLVYSNPALTAAAGLLAKITGHNETSILDESTEAQLAFRDWVCGRIQEGSLQWPSHVYTFEGHLWNALTIGRCRVVSGVPTSLMLANTGPAGGNHRKLSRDSKTVESKPLRDISPTTPPTLPVQLPATPEIGVDCSDAQKGTSRGPFDYTSAECPPDIVSGLHIDYFHSVDWANTSLGPIQSWSPDLRCMANMVLGNSGPTILYWGDDGVMLYNEAYIQLLGNLHPCMGENVRTHAPEHWPTFQTIVHHTNDTDEPLAEPDILLFIDRDGRFEETHWSFRFVPILDRHRGTKAYYQTFFEVTEHRLLERRVSSLVSMGTQSERARNFPSFWNTTLSSLGLNDKDVPMALLYAAERHISAEITSMSSPGSTPPLDACVLKGTIGVEAGHPIAPTTININEDSYLLYSHIRRAAQSRKATVVRLDQLPGSNAALRDIKWRGYGEPCRTIVVCPIIPTTGNQVEGFLIIGLNPRRPFDEDYQQYLQVMVRLLATSLASVVLFEEEVRQRENAIAQAAQIQEQLMAEIKLEEGKFQRFAERSDVAIFITNSVGDYTYRNKRWYEMFEIAGFHTNATEAWHAIAFEEDIDYCKSVFTKLVVDNKHICFELRTRMPWLPPSELSQSQTLDTEHFRWILCSAYPEIGPSGELVEIVGNVIDISKQKWAEDLQKIRTDSALQGKQHLEHFIDTTSHEMRNPLSAIMQCADSIISSYAQDECRAMPTNGWSAFLESTLDAAQTIAQCAQHMRHIVDDVLTISKLDSGLLDMTPVVAQPENVARHAVRMFDAEARAAGIDISLVVDQSYRDMEIDWTSLDPTRVLQILINLLTNAIKFTRLEKTKSVKMTLSASVTEPTSSPGGIQFNEEKLVDHDQRLEDDWKHAQDLIYLQFSVTDTGRGLSEDEKGTLFTRFSQASPRTHINYGGSGLGLFISRRLTELQGGAIGLSSQSGKGSTFSFYIKTRRTKPSTKRNGSLPHVFPEDVRHRPLVNLARPTAPLRSLTTEDARIARPPHATIRRSSANSQQPLSTRSHTDSEALPLSQKPHPQDPKPLTKPTPQHLHVLIVEDNLVNQRVLAKQLRALNCTISVANHGKEALDFLPKTTLWNHTHPLSSSLSRKEKYHVPSTEPMPLGYDDDIPAIPLNLILMDWEMPVMNGLKAVAEIRRLEKEGLLRGRVPVIGVTANVREQQIRTAVEAGMDDVVGKPFRVAELLGRMRDVVAGRGAGEEEEGEETEGYESFG</sequence>
<dbReference type="RefSeq" id="XP_007709487.1">
    <property type="nucleotide sequence ID" value="XM_007711297.1"/>
</dbReference>
<dbReference type="Gene3D" id="3.40.50.2300">
    <property type="match status" value="1"/>
</dbReference>
<dbReference type="SUPFAM" id="SSF55785">
    <property type="entry name" value="PYP-like sensor domain (PAS domain)"/>
    <property type="match status" value="1"/>
</dbReference>
<dbReference type="InterPro" id="IPR035965">
    <property type="entry name" value="PAS-like_dom_sf"/>
</dbReference>
<dbReference type="InterPro" id="IPR050956">
    <property type="entry name" value="2C_system_His_kinase"/>
</dbReference>
<keyword evidence="1 2" id="KW-0597">Phosphoprotein</keyword>
<proteinExistence type="predicted"/>
<feature type="region of interest" description="Disordered" evidence="3">
    <location>
        <begin position="153"/>
        <end position="192"/>
    </location>
</feature>
<dbReference type="CDD" id="cd17546">
    <property type="entry name" value="REC_hyHK_CKI1_RcsC-like"/>
    <property type="match status" value="1"/>
</dbReference>
<dbReference type="SUPFAM" id="SSF47384">
    <property type="entry name" value="Homodimeric domain of signal transducing histidine kinase"/>
    <property type="match status" value="1"/>
</dbReference>
<evidence type="ECO:0000259" key="4">
    <source>
        <dbReference type="PROSITE" id="PS50109"/>
    </source>
</evidence>
<evidence type="ECO:0000256" key="2">
    <source>
        <dbReference type="PROSITE-ProRule" id="PRU00169"/>
    </source>
</evidence>
<dbReference type="SMART" id="SM00388">
    <property type="entry name" value="HisKA"/>
    <property type="match status" value="1"/>
</dbReference>
<evidence type="ECO:0008006" key="8">
    <source>
        <dbReference type="Google" id="ProtNLM"/>
    </source>
</evidence>
<feature type="compositionally biased region" description="Basic and acidic residues" evidence="3">
    <location>
        <begin position="165"/>
        <end position="177"/>
    </location>
</feature>
<dbReference type="Pfam" id="PF26131">
    <property type="entry name" value="PAS-like"/>
    <property type="match status" value="1"/>
</dbReference>
<dbReference type="Pfam" id="PF02518">
    <property type="entry name" value="HATPase_c"/>
    <property type="match status" value="1"/>
</dbReference>
<dbReference type="CDD" id="cd00082">
    <property type="entry name" value="HisKA"/>
    <property type="match status" value="1"/>
</dbReference>
<dbReference type="SMART" id="SM00448">
    <property type="entry name" value="REC"/>
    <property type="match status" value="1"/>
</dbReference>
<dbReference type="PANTHER" id="PTHR43719">
    <property type="entry name" value="TWO-COMPONENT HISTIDINE KINASE"/>
    <property type="match status" value="1"/>
</dbReference>
<dbReference type="InterPro" id="IPR004358">
    <property type="entry name" value="Sig_transdc_His_kin-like_C"/>
</dbReference>
<dbReference type="PANTHER" id="PTHR43719:SF30">
    <property type="entry name" value="TWO-COMPONENT SYSTEM RESPONSE REGULATOR"/>
    <property type="match status" value="1"/>
</dbReference>
<dbReference type="InterPro" id="IPR003661">
    <property type="entry name" value="HisK_dim/P_dom"/>
</dbReference>
<dbReference type="InterPro" id="IPR005467">
    <property type="entry name" value="His_kinase_dom"/>
</dbReference>
<dbReference type="PROSITE" id="PS50110">
    <property type="entry name" value="RESPONSE_REGULATORY"/>
    <property type="match status" value="1"/>
</dbReference>
<evidence type="ECO:0000313" key="7">
    <source>
        <dbReference type="Proteomes" id="UP000053841"/>
    </source>
</evidence>
<dbReference type="Gene3D" id="3.30.450.20">
    <property type="entry name" value="PAS domain"/>
    <property type="match status" value="2"/>
</dbReference>
<evidence type="ECO:0000256" key="3">
    <source>
        <dbReference type="SAM" id="MobiDB-lite"/>
    </source>
</evidence>
<feature type="compositionally biased region" description="Polar residues" evidence="3">
    <location>
        <begin position="1076"/>
        <end position="1089"/>
    </location>
</feature>
<name>W6YEW2_COCC2</name>
<dbReference type="SUPFAM" id="SSF55874">
    <property type="entry name" value="ATPase domain of HSP90 chaperone/DNA topoisomerase II/histidine kinase"/>
    <property type="match status" value="1"/>
</dbReference>
<feature type="region of interest" description="Disordered" evidence="3">
    <location>
        <begin position="1049"/>
        <end position="1115"/>
    </location>
</feature>
<gene>
    <name evidence="6" type="ORF">COCCADRAFT_88790</name>
</gene>
<dbReference type="PROSITE" id="PS50109">
    <property type="entry name" value="HIS_KIN"/>
    <property type="match status" value="1"/>
</dbReference>
<dbReference type="PRINTS" id="PR00344">
    <property type="entry name" value="BCTRLSENSOR"/>
</dbReference>
<feature type="modified residue" description="4-aspartylphosphate" evidence="2">
    <location>
        <position position="1207"/>
    </location>
</feature>
<reference evidence="6 7" key="1">
    <citation type="journal article" date="2013" name="PLoS Genet.">
        <title>Comparative genome structure, secondary metabolite, and effector coding capacity across Cochliobolus pathogens.</title>
        <authorList>
            <person name="Condon B.J."/>
            <person name="Leng Y."/>
            <person name="Wu D."/>
            <person name="Bushley K.E."/>
            <person name="Ohm R.A."/>
            <person name="Otillar R."/>
            <person name="Martin J."/>
            <person name="Schackwitz W."/>
            <person name="Grimwood J."/>
            <person name="MohdZainudin N."/>
            <person name="Xue C."/>
            <person name="Wang R."/>
            <person name="Manning V.A."/>
            <person name="Dhillon B."/>
            <person name="Tu Z.J."/>
            <person name="Steffenson B.J."/>
            <person name="Salamov A."/>
            <person name="Sun H."/>
            <person name="Lowry S."/>
            <person name="LaButti K."/>
            <person name="Han J."/>
            <person name="Copeland A."/>
            <person name="Lindquist E."/>
            <person name="Barry K."/>
            <person name="Schmutz J."/>
            <person name="Baker S.E."/>
            <person name="Ciuffetti L.M."/>
            <person name="Grigoriev I.V."/>
            <person name="Zhong S."/>
            <person name="Turgeon B.G."/>
        </authorList>
    </citation>
    <scope>NUCLEOTIDE SEQUENCE [LARGE SCALE GENOMIC DNA]</scope>
    <source>
        <strain evidence="6 7">26-R-13</strain>
    </source>
</reference>
<evidence type="ECO:0000256" key="1">
    <source>
        <dbReference type="ARBA" id="ARBA00022553"/>
    </source>
</evidence>
<dbReference type="GeneID" id="19152643"/>
<dbReference type="Gene3D" id="3.30.565.10">
    <property type="entry name" value="Histidine kinase-like ATPase, C-terminal domain"/>
    <property type="match status" value="1"/>
</dbReference>
<organism evidence="6 7">
    <name type="scientific">Cochliobolus carbonum (strain 26-R-13)</name>
    <name type="common">Maize leaf spot fungus</name>
    <name type="synonym">Bipolaris zeicola</name>
    <dbReference type="NCBI Taxonomy" id="930089"/>
    <lineage>
        <taxon>Eukaryota</taxon>
        <taxon>Fungi</taxon>
        <taxon>Dikarya</taxon>
        <taxon>Ascomycota</taxon>
        <taxon>Pezizomycotina</taxon>
        <taxon>Dothideomycetes</taxon>
        <taxon>Pleosporomycetidae</taxon>
        <taxon>Pleosporales</taxon>
        <taxon>Pleosporineae</taxon>
        <taxon>Pleosporaceae</taxon>
        <taxon>Bipolaris</taxon>
    </lineage>
</organism>
<dbReference type="KEGG" id="bze:COCCADRAFT_88790"/>
<evidence type="ECO:0000313" key="6">
    <source>
        <dbReference type="EMBL" id="EUC36185.1"/>
    </source>
</evidence>
<dbReference type="Pfam" id="PF00512">
    <property type="entry name" value="HisKA"/>
    <property type="match status" value="1"/>
</dbReference>
<dbReference type="Pfam" id="PF00072">
    <property type="entry name" value="Response_reg"/>
    <property type="match status" value="1"/>
</dbReference>
<dbReference type="OrthoDB" id="60033at2759"/>
<dbReference type="InterPro" id="IPR036097">
    <property type="entry name" value="HisK_dim/P_sf"/>
</dbReference>
<feature type="domain" description="Histidine kinase" evidence="4">
    <location>
        <begin position="751"/>
        <end position="1023"/>
    </location>
</feature>
<dbReference type="InterPro" id="IPR011006">
    <property type="entry name" value="CheY-like_superfamily"/>
</dbReference>
<dbReference type="InterPro" id="IPR058846">
    <property type="entry name" value="PAS-like"/>
</dbReference>
<dbReference type="InterPro" id="IPR036890">
    <property type="entry name" value="HATPase_C_sf"/>
</dbReference>
<protein>
    <recommendedName>
        <fullName evidence="8">Histidine kinase</fullName>
    </recommendedName>
</protein>
<dbReference type="EMBL" id="KI964564">
    <property type="protein sequence ID" value="EUC36185.1"/>
    <property type="molecule type" value="Genomic_DNA"/>
</dbReference>
<feature type="domain" description="Response regulatory" evidence="5">
    <location>
        <begin position="1120"/>
        <end position="1278"/>
    </location>
</feature>
<dbReference type="Gene3D" id="1.10.287.130">
    <property type="match status" value="1"/>
</dbReference>
<keyword evidence="7" id="KW-1185">Reference proteome</keyword>
<dbReference type="InterPro" id="IPR003594">
    <property type="entry name" value="HATPase_dom"/>
</dbReference>